<comment type="caution">
    <text evidence="3">The sequence shown here is derived from an EMBL/GenBank/DDBJ whole genome shotgun (WGS) entry which is preliminary data.</text>
</comment>
<feature type="coiled-coil region" evidence="2">
    <location>
        <begin position="122"/>
        <end position="149"/>
    </location>
</feature>
<organism evidence="3 4">
    <name type="scientific">Caerostris darwini</name>
    <dbReference type="NCBI Taxonomy" id="1538125"/>
    <lineage>
        <taxon>Eukaryota</taxon>
        <taxon>Metazoa</taxon>
        <taxon>Ecdysozoa</taxon>
        <taxon>Arthropoda</taxon>
        <taxon>Chelicerata</taxon>
        <taxon>Arachnida</taxon>
        <taxon>Araneae</taxon>
        <taxon>Araneomorphae</taxon>
        <taxon>Entelegynae</taxon>
        <taxon>Araneoidea</taxon>
        <taxon>Araneidae</taxon>
        <taxon>Caerostris</taxon>
    </lineage>
</organism>
<dbReference type="PROSITE" id="PS50005">
    <property type="entry name" value="TPR"/>
    <property type="match status" value="1"/>
</dbReference>
<dbReference type="PANTHER" id="PTHR16091:SF1">
    <property type="entry name" value="TETRATRICOPEPTIDE REPEAT PROTEIN 17"/>
    <property type="match status" value="1"/>
</dbReference>
<feature type="repeat" description="TPR" evidence="1">
    <location>
        <begin position="336"/>
        <end position="369"/>
    </location>
</feature>
<dbReference type="EMBL" id="BPLQ01003094">
    <property type="protein sequence ID" value="GIX97906.1"/>
    <property type="molecule type" value="Genomic_DNA"/>
</dbReference>
<dbReference type="FunFam" id="1.25.40.10:FF:000061">
    <property type="entry name" value="Tetratricopeptide repeat domain 17"/>
    <property type="match status" value="1"/>
</dbReference>
<reference evidence="3 4" key="1">
    <citation type="submission" date="2021-06" db="EMBL/GenBank/DDBJ databases">
        <title>Caerostris darwini draft genome.</title>
        <authorList>
            <person name="Kono N."/>
            <person name="Arakawa K."/>
        </authorList>
    </citation>
    <scope>NUCLEOTIDE SEQUENCE [LARGE SCALE GENOMIC DNA]</scope>
</reference>
<keyword evidence="1" id="KW-0802">TPR repeat</keyword>
<dbReference type="GO" id="GO:0005737">
    <property type="term" value="C:cytoplasm"/>
    <property type="evidence" value="ECO:0007669"/>
    <property type="project" value="TreeGrafter"/>
</dbReference>
<keyword evidence="2" id="KW-0175">Coiled coil</keyword>
<dbReference type="SUPFAM" id="SSF48452">
    <property type="entry name" value="TPR-like"/>
    <property type="match status" value="1"/>
</dbReference>
<evidence type="ECO:0000313" key="3">
    <source>
        <dbReference type="EMBL" id="GIX97906.1"/>
    </source>
</evidence>
<evidence type="ECO:0000256" key="2">
    <source>
        <dbReference type="SAM" id="Coils"/>
    </source>
</evidence>
<gene>
    <name evidence="3" type="primary">ttc17</name>
    <name evidence="3" type="ORF">CDAR_435871</name>
</gene>
<dbReference type="InterPro" id="IPR052630">
    <property type="entry name" value="TTC17"/>
</dbReference>
<dbReference type="Gene3D" id="1.25.40.10">
    <property type="entry name" value="Tetratricopeptide repeat domain"/>
    <property type="match status" value="1"/>
</dbReference>
<accession>A0AAV4PLE7</accession>
<dbReference type="GO" id="GO:0030041">
    <property type="term" value="P:actin filament polymerization"/>
    <property type="evidence" value="ECO:0007669"/>
    <property type="project" value="TreeGrafter"/>
</dbReference>
<feature type="coiled-coil region" evidence="2">
    <location>
        <begin position="389"/>
        <end position="423"/>
    </location>
</feature>
<sequence length="473" mass="54100">MSSFGATSVFQELDIHRHSLCEDRFTIMRLPLADQPSKSYYNDGYFLMVKNNWKLIIAASTSEEQGPDGRMASALGFECRASTHWIVTEDGRIQPQLDSVYSLKRPYDLVALIQQEKRAVVIEDLKQQLMKQKEEIDRREDKETNLEGKIYATDEDCVAAEKPLTDFDLYASTVVPFPPYKEFGDDFTEFAENIAGNVEYQKPNCTEIIDLDFSMNAFEHLVGVRDRHNLTMTPEMGLQHAVTTVEDIDLYGHLVHEFLQKNRTSWILFNMAAYYWRIQGNATNAIECVRRALHYSPREFKDISLINLGNILHLSHLPEEAAIVVHAAVDVAPTNAICHFTLGNIYAVLADYNKSSICFDNALQIQPDFTNAAQRYHAVMCHDKLETALESQHINLQNTLTELREYQKQHQFWVKEHEKLLSEQAPPEVKLEQRLEYEEQKIRESLDGRGMGSCSHSGECCGLPILFTVVPPS</sequence>
<dbReference type="SMART" id="SM00028">
    <property type="entry name" value="TPR"/>
    <property type="match status" value="3"/>
</dbReference>
<dbReference type="InterPro" id="IPR019734">
    <property type="entry name" value="TPR_rpt"/>
</dbReference>
<dbReference type="PANTHER" id="PTHR16091">
    <property type="entry name" value="TTC17 PROTEIN"/>
    <property type="match status" value="1"/>
</dbReference>
<evidence type="ECO:0000256" key="1">
    <source>
        <dbReference type="PROSITE-ProRule" id="PRU00339"/>
    </source>
</evidence>
<dbReference type="AlphaFoldDB" id="A0AAV4PLE7"/>
<name>A0AAV4PLE7_9ARAC</name>
<proteinExistence type="predicted"/>
<dbReference type="Proteomes" id="UP001054837">
    <property type="component" value="Unassembled WGS sequence"/>
</dbReference>
<keyword evidence="4" id="KW-1185">Reference proteome</keyword>
<dbReference type="GO" id="GO:0015629">
    <property type="term" value="C:actin cytoskeleton"/>
    <property type="evidence" value="ECO:0007669"/>
    <property type="project" value="TreeGrafter"/>
</dbReference>
<evidence type="ECO:0000313" key="4">
    <source>
        <dbReference type="Proteomes" id="UP001054837"/>
    </source>
</evidence>
<protein>
    <submittedName>
        <fullName evidence="3">Tetratricopeptide repeat protein 17</fullName>
    </submittedName>
</protein>
<dbReference type="InterPro" id="IPR011990">
    <property type="entry name" value="TPR-like_helical_dom_sf"/>
</dbReference>